<name>A0A9W8KYA3_9FUNG</name>
<dbReference type="InterPro" id="IPR052982">
    <property type="entry name" value="SRP1/TIP1-like"/>
</dbReference>
<feature type="compositionally biased region" description="Low complexity" evidence="2">
    <location>
        <begin position="119"/>
        <end position="166"/>
    </location>
</feature>
<feature type="domain" description="Yeast cell wall synthesis Kre9/Knh1-like N-terminal" evidence="4">
    <location>
        <begin position="23"/>
        <end position="115"/>
    </location>
</feature>
<accession>A0A9W8KYA3</accession>
<dbReference type="OrthoDB" id="2260257at2759"/>
<keyword evidence="1 3" id="KW-0732">Signal</keyword>
<feature type="region of interest" description="Disordered" evidence="2">
    <location>
        <begin position="110"/>
        <end position="222"/>
    </location>
</feature>
<evidence type="ECO:0000259" key="4">
    <source>
        <dbReference type="Pfam" id="PF10342"/>
    </source>
</evidence>
<dbReference type="Pfam" id="PF10342">
    <property type="entry name" value="Kre9_KNH"/>
    <property type="match status" value="1"/>
</dbReference>
<protein>
    <recommendedName>
        <fullName evidence="4">Yeast cell wall synthesis Kre9/Knh1-like N-terminal domain-containing protein</fullName>
    </recommendedName>
</protein>
<feature type="signal peptide" evidence="3">
    <location>
        <begin position="1"/>
        <end position="20"/>
    </location>
</feature>
<gene>
    <name evidence="5" type="ORF">GGI25_003197</name>
</gene>
<feature type="chain" id="PRO_5040984145" description="Yeast cell wall synthesis Kre9/Knh1-like N-terminal domain-containing protein" evidence="3">
    <location>
        <begin position="21"/>
        <end position="240"/>
    </location>
</feature>
<dbReference type="EMBL" id="JANBTW010000033">
    <property type="protein sequence ID" value="KAJ2677442.1"/>
    <property type="molecule type" value="Genomic_DNA"/>
</dbReference>
<sequence length="240" mass="24043">MKFSIAAISALAASAFGALSINSPVAGTVWPSNSNSVKISWVSDDGTALTGTVTIQLMEGADTNNLSPVYTVATNYPASNGQISFVPPSNLPESSYYAVRVTSSIDGPHYSHQFQAGNPSITSSPSSGITVTGSATASTTSQSSASAASSKSRASTSTAKASTSSDSSEEQGSLSEDASSDESNAATSDNGSEESSGESDADSNEESSEKSHDEKSSHSGASRPALAAGLLGVAAFAALF</sequence>
<comment type="caution">
    <text evidence="5">The sequence shown here is derived from an EMBL/GenBank/DDBJ whole genome shotgun (WGS) entry which is preliminary data.</text>
</comment>
<dbReference type="InterPro" id="IPR018466">
    <property type="entry name" value="Kre9/Knh1-like_N"/>
</dbReference>
<dbReference type="PANTHER" id="PTHR40633">
    <property type="entry name" value="MATRIX PROTEIN, PUTATIVE (AFU_ORTHOLOGUE AFUA_8G05410)-RELATED"/>
    <property type="match status" value="1"/>
</dbReference>
<proteinExistence type="predicted"/>
<feature type="compositionally biased region" description="Basic and acidic residues" evidence="2">
    <location>
        <begin position="207"/>
        <end position="217"/>
    </location>
</feature>
<evidence type="ECO:0000313" key="6">
    <source>
        <dbReference type="Proteomes" id="UP001151518"/>
    </source>
</evidence>
<evidence type="ECO:0000256" key="3">
    <source>
        <dbReference type="SAM" id="SignalP"/>
    </source>
</evidence>
<reference evidence="5" key="1">
    <citation type="submission" date="2022-07" db="EMBL/GenBank/DDBJ databases">
        <title>Phylogenomic reconstructions and comparative analyses of Kickxellomycotina fungi.</title>
        <authorList>
            <person name="Reynolds N.K."/>
            <person name="Stajich J.E."/>
            <person name="Barry K."/>
            <person name="Grigoriev I.V."/>
            <person name="Crous P."/>
            <person name="Smith M.E."/>
        </authorList>
    </citation>
    <scope>NUCLEOTIDE SEQUENCE</scope>
    <source>
        <strain evidence="5">NRRL 3115</strain>
    </source>
</reference>
<feature type="compositionally biased region" description="Low complexity" evidence="2">
    <location>
        <begin position="173"/>
        <end position="190"/>
    </location>
</feature>
<dbReference type="Proteomes" id="UP001151518">
    <property type="component" value="Unassembled WGS sequence"/>
</dbReference>
<evidence type="ECO:0000256" key="2">
    <source>
        <dbReference type="SAM" id="MobiDB-lite"/>
    </source>
</evidence>
<organism evidence="5 6">
    <name type="scientific">Coemansia spiralis</name>
    <dbReference type="NCBI Taxonomy" id="417178"/>
    <lineage>
        <taxon>Eukaryota</taxon>
        <taxon>Fungi</taxon>
        <taxon>Fungi incertae sedis</taxon>
        <taxon>Zoopagomycota</taxon>
        <taxon>Kickxellomycotina</taxon>
        <taxon>Kickxellomycetes</taxon>
        <taxon>Kickxellales</taxon>
        <taxon>Kickxellaceae</taxon>
        <taxon>Coemansia</taxon>
    </lineage>
</organism>
<dbReference type="AlphaFoldDB" id="A0A9W8KYA3"/>
<evidence type="ECO:0000313" key="5">
    <source>
        <dbReference type="EMBL" id="KAJ2677442.1"/>
    </source>
</evidence>
<dbReference type="PANTHER" id="PTHR40633:SF1">
    <property type="entry name" value="GPI ANCHORED SERINE-THREONINE RICH PROTEIN (AFU_ORTHOLOGUE AFUA_1G03630)"/>
    <property type="match status" value="1"/>
</dbReference>
<evidence type="ECO:0000256" key="1">
    <source>
        <dbReference type="ARBA" id="ARBA00022729"/>
    </source>
</evidence>
<feature type="compositionally biased region" description="Acidic residues" evidence="2">
    <location>
        <begin position="191"/>
        <end position="206"/>
    </location>
</feature>